<sequence length="360" mass="39498">MSNSSFSCTHFGGSVFSPCSGYGECVDEPTPFREGERGRCICQPGHGPADFLNSEGLDCLVSTSALYTWWLILSIGYTLVVAFGFYKTLPYFQKEEWRFQAIRKNRKVLALANGILAAMLKCCEGWIRVFTKTYPGQPGIGAWPVTIVAAIGGAFAWAIVFPSILEQVLTIMIKSSSIGGAEGKKVAEKMEAMHSIMKMQRPISVLAFSMIIGMKIFEDPFIQQYFVVAYFLGCSVISFFFVFVVGLPAIAAFEQTIRESMGDNPNPKMKALHGKVCMFLREIRNNGYSNTASAIIFDVCPFLWSVAPYQNAFGWTMGIVVYTVGILFMAPSSGKPAKMAASSTTISTTMSSNSSEDDDK</sequence>
<feature type="transmembrane region" description="Helical" evidence="2">
    <location>
        <begin position="108"/>
        <end position="129"/>
    </location>
</feature>
<evidence type="ECO:0000256" key="2">
    <source>
        <dbReference type="SAM" id="Phobius"/>
    </source>
</evidence>
<feature type="region of interest" description="Disordered" evidence="1">
    <location>
        <begin position="341"/>
        <end position="360"/>
    </location>
</feature>
<comment type="caution">
    <text evidence="3">The sequence shown here is derived from an EMBL/GenBank/DDBJ whole genome shotgun (WGS) entry which is preliminary data.</text>
</comment>
<organism evidence="3 4">
    <name type="scientific">Triparma columacea</name>
    <dbReference type="NCBI Taxonomy" id="722753"/>
    <lineage>
        <taxon>Eukaryota</taxon>
        <taxon>Sar</taxon>
        <taxon>Stramenopiles</taxon>
        <taxon>Ochrophyta</taxon>
        <taxon>Bolidophyceae</taxon>
        <taxon>Parmales</taxon>
        <taxon>Triparmaceae</taxon>
        <taxon>Triparma</taxon>
    </lineage>
</organism>
<feature type="transmembrane region" description="Helical" evidence="2">
    <location>
        <begin position="67"/>
        <end position="87"/>
    </location>
</feature>
<name>A0A9W7GFC8_9STRA</name>
<keyword evidence="4" id="KW-1185">Reference proteome</keyword>
<accession>A0A9W7GFC8</accession>
<evidence type="ECO:0000256" key="1">
    <source>
        <dbReference type="SAM" id="MobiDB-lite"/>
    </source>
</evidence>
<feature type="transmembrane region" description="Helical" evidence="2">
    <location>
        <begin position="199"/>
        <end position="217"/>
    </location>
</feature>
<keyword evidence="2" id="KW-1133">Transmembrane helix</keyword>
<evidence type="ECO:0000313" key="4">
    <source>
        <dbReference type="Proteomes" id="UP001165065"/>
    </source>
</evidence>
<gene>
    <name evidence="3" type="ORF">TrCOL_g9147</name>
</gene>
<dbReference type="EMBL" id="BRYA01000202">
    <property type="protein sequence ID" value="GMI43916.1"/>
    <property type="molecule type" value="Genomic_DNA"/>
</dbReference>
<feature type="compositionally biased region" description="Low complexity" evidence="1">
    <location>
        <begin position="342"/>
        <end position="354"/>
    </location>
</feature>
<feature type="transmembrane region" description="Helical" evidence="2">
    <location>
        <begin position="229"/>
        <end position="253"/>
    </location>
</feature>
<dbReference type="AlphaFoldDB" id="A0A9W7GFC8"/>
<reference evidence="4" key="1">
    <citation type="journal article" date="2023" name="Commun. Biol.">
        <title>Genome analysis of Parmales, the sister group of diatoms, reveals the evolutionary specialization of diatoms from phago-mixotrophs to photoautotrophs.</title>
        <authorList>
            <person name="Ban H."/>
            <person name="Sato S."/>
            <person name="Yoshikawa S."/>
            <person name="Yamada K."/>
            <person name="Nakamura Y."/>
            <person name="Ichinomiya M."/>
            <person name="Sato N."/>
            <person name="Blanc-Mathieu R."/>
            <person name="Endo H."/>
            <person name="Kuwata A."/>
            <person name="Ogata H."/>
        </authorList>
    </citation>
    <scope>NUCLEOTIDE SEQUENCE [LARGE SCALE GENOMIC DNA]</scope>
</reference>
<keyword evidence="2" id="KW-0472">Membrane</keyword>
<feature type="transmembrane region" description="Helical" evidence="2">
    <location>
        <begin position="288"/>
        <end position="306"/>
    </location>
</feature>
<feature type="transmembrane region" description="Helical" evidence="2">
    <location>
        <begin position="141"/>
        <end position="165"/>
    </location>
</feature>
<protein>
    <submittedName>
        <fullName evidence="3">Uncharacterized protein</fullName>
    </submittedName>
</protein>
<evidence type="ECO:0000313" key="3">
    <source>
        <dbReference type="EMBL" id="GMI43916.1"/>
    </source>
</evidence>
<dbReference type="Proteomes" id="UP001165065">
    <property type="component" value="Unassembled WGS sequence"/>
</dbReference>
<proteinExistence type="predicted"/>
<keyword evidence="2" id="KW-0812">Transmembrane</keyword>
<feature type="transmembrane region" description="Helical" evidence="2">
    <location>
        <begin position="312"/>
        <end position="330"/>
    </location>
</feature>